<dbReference type="PANTHER" id="PTHR44943">
    <property type="entry name" value="CELLULOSE SYNTHASE OPERON PROTEIN C"/>
    <property type="match status" value="1"/>
</dbReference>
<evidence type="ECO:0000313" key="5">
    <source>
        <dbReference type="Proteomes" id="UP000292459"/>
    </source>
</evidence>
<feature type="repeat" description="TPR" evidence="3">
    <location>
        <begin position="302"/>
        <end position="335"/>
    </location>
</feature>
<evidence type="ECO:0000313" key="4">
    <source>
        <dbReference type="EMBL" id="RZM75233.1"/>
    </source>
</evidence>
<reference evidence="4 5" key="1">
    <citation type="submission" date="2018-11" db="EMBL/GenBank/DDBJ databases">
        <title>Whole genome sequencing of an environmental sample.</title>
        <authorList>
            <person name="Sarangi A.N."/>
            <person name="Singh D."/>
            <person name="Tripathy S."/>
        </authorList>
    </citation>
    <scope>NUCLEOTIDE SEQUENCE [LARGE SCALE GENOMIC DNA]</scope>
    <source>
        <strain evidence="4 5">Lakshadweep</strain>
    </source>
</reference>
<keyword evidence="1" id="KW-0677">Repeat</keyword>
<dbReference type="InterPro" id="IPR051685">
    <property type="entry name" value="Ycf3/AcsC/BcsC/TPR_MFPF"/>
</dbReference>
<dbReference type="InterPro" id="IPR011990">
    <property type="entry name" value="TPR-like_helical_dom_sf"/>
</dbReference>
<feature type="repeat" description="TPR" evidence="3">
    <location>
        <begin position="438"/>
        <end position="471"/>
    </location>
</feature>
<name>A0A4Q7E038_9CYAN</name>
<evidence type="ECO:0000256" key="3">
    <source>
        <dbReference type="PROSITE-ProRule" id="PRU00339"/>
    </source>
</evidence>
<dbReference type="PROSITE" id="PS50005">
    <property type="entry name" value="TPR"/>
    <property type="match status" value="6"/>
</dbReference>
<dbReference type="PANTHER" id="PTHR44943:SF4">
    <property type="entry name" value="TPR REPEAT-CONTAINING PROTEIN MJ0798"/>
    <property type="match status" value="1"/>
</dbReference>
<feature type="repeat" description="TPR" evidence="3">
    <location>
        <begin position="370"/>
        <end position="403"/>
    </location>
</feature>
<dbReference type="Proteomes" id="UP000292459">
    <property type="component" value="Unassembled WGS sequence"/>
</dbReference>
<feature type="repeat" description="TPR" evidence="3">
    <location>
        <begin position="336"/>
        <end position="369"/>
    </location>
</feature>
<dbReference type="AlphaFoldDB" id="A0A4Q7E038"/>
<dbReference type="InterPro" id="IPR019734">
    <property type="entry name" value="TPR_rpt"/>
</dbReference>
<dbReference type="Gene3D" id="1.25.40.10">
    <property type="entry name" value="Tetratricopeptide repeat domain"/>
    <property type="match status" value="3"/>
</dbReference>
<feature type="repeat" description="TPR" evidence="3">
    <location>
        <begin position="268"/>
        <end position="301"/>
    </location>
</feature>
<protein>
    <submittedName>
        <fullName evidence="4">Tetratricopeptide repeat protein</fullName>
    </submittedName>
</protein>
<dbReference type="EMBL" id="QVFV01000009">
    <property type="protein sequence ID" value="RZM75233.1"/>
    <property type="molecule type" value="Genomic_DNA"/>
</dbReference>
<gene>
    <name evidence="4" type="ORF">DYY88_21620</name>
</gene>
<keyword evidence="2 3" id="KW-0802">TPR repeat</keyword>
<dbReference type="SUPFAM" id="SSF48452">
    <property type="entry name" value="TPR-like"/>
    <property type="match status" value="1"/>
</dbReference>
<dbReference type="Pfam" id="PF13432">
    <property type="entry name" value="TPR_16"/>
    <property type="match status" value="1"/>
</dbReference>
<dbReference type="Pfam" id="PF13414">
    <property type="entry name" value="TPR_11"/>
    <property type="match status" value="1"/>
</dbReference>
<dbReference type="Pfam" id="PF07719">
    <property type="entry name" value="TPR_2"/>
    <property type="match status" value="1"/>
</dbReference>
<dbReference type="InterPro" id="IPR013105">
    <property type="entry name" value="TPR_2"/>
</dbReference>
<organism evidence="4 5">
    <name type="scientific">Leptolyngbya iicbica LK</name>
    <dbReference type="NCBI Taxonomy" id="2294035"/>
    <lineage>
        <taxon>Bacteria</taxon>
        <taxon>Bacillati</taxon>
        <taxon>Cyanobacteriota</taxon>
        <taxon>Cyanophyceae</taxon>
        <taxon>Leptolyngbyales</taxon>
        <taxon>Leptolyngbyaceae</taxon>
        <taxon>Leptolyngbya group</taxon>
        <taxon>Leptolyngbya</taxon>
        <taxon>Leptolyngbya iicbica</taxon>
    </lineage>
</organism>
<dbReference type="PROSITE" id="PS50293">
    <property type="entry name" value="TPR_REGION"/>
    <property type="match status" value="6"/>
</dbReference>
<evidence type="ECO:0000256" key="1">
    <source>
        <dbReference type="ARBA" id="ARBA00022737"/>
    </source>
</evidence>
<dbReference type="SMART" id="SM00028">
    <property type="entry name" value="TPR"/>
    <property type="match status" value="6"/>
</dbReference>
<dbReference type="OrthoDB" id="561288at2"/>
<proteinExistence type="predicted"/>
<accession>A0A4Q7E038</accession>
<dbReference type="Pfam" id="PF00515">
    <property type="entry name" value="TPR_1"/>
    <property type="match status" value="1"/>
</dbReference>
<comment type="caution">
    <text evidence="4">The sequence shown here is derived from an EMBL/GenBank/DDBJ whole genome shotgun (WGS) entry which is preliminary data.</text>
</comment>
<sequence length="506" mass="59233">MSPMAIDPLDQLDLSELPDYDADAEYGALLRALRRQEGFGILFVRCSPSQGRQLIDELKQDLPQKRCAELTLREPLKDGDFFGFAAAFVAEHPADVVFVQGMEHSLLDYEETKRQSGWTKAEIQNYSWKDVPPILRNLNQQRDRFRNELPVCFVFLVPLFLVKYLKRRAPDFFDWRSGVFELQDDDATLKQQVEDCRLEDPSQIKNLSAGERIQRALEIKDLLDNPTIQSDQQFRLLYDLGLIQFENQDSRSGWVSWDKASHVPVCEAESLYLQGNVLYKLRRYEEAIASYECAVKIKPDYHETWYNCGLALHNLGRYEEAIASYERTADIEPDNHYAWYGRSLALYNLRRYEEAIASYERAVDIEPDNHYAWYGRGLALYNLRRYEEAIASYERTVDIEPDNYHSWYGRGLALYNLRRYEEAVASYERAVEIKPDYHEAWYNRGIALDDLGRYEDAIASYDKALEIRPDYELAQDNRQIALKKLRSPLRRLTSWFQGWFGNQAVS</sequence>
<evidence type="ECO:0000256" key="2">
    <source>
        <dbReference type="ARBA" id="ARBA00022803"/>
    </source>
</evidence>
<feature type="repeat" description="TPR" evidence="3">
    <location>
        <begin position="404"/>
        <end position="437"/>
    </location>
</feature>
<keyword evidence="5" id="KW-1185">Reference proteome</keyword>